<keyword evidence="16" id="KW-1185">Reference proteome</keyword>
<dbReference type="SUPFAM" id="SSF50677">
    <property type="entry name" value="ValRS/IleRS/LeuRS editing domain"/>
    <property type="match status" value="1"/>
</dbReference>
<dbReference type="Proteomes" id="UP001448207">
    <property type="component" value="Unassembled WGS sequence"/>
</dbReference>
<dbReference type="InterPro" id="IPR002303">
    <property type="entry name" value="Valyl-tRNA_ligase"/>
</dbReference>
<name>A0ABR3AK73_PHYBL</name>
<evidence type="ECO:0000256" key="3">
    <source>
        <dbReference type="ARBA" id="ARBA00013169"/>
    </source>
</evidence>
<dbReference type="CDD" id="cd07962">
    <property type="entry name" value="Anticodon_Ia_Val"/>
    <property type="match status" value="1"/>
</dbReference>
<dbReference type="EC" id="6.1.1.9" evidence="3"/>
<evidence type="ECO:0000259" key="12">
    <source>
        <dbReference type="Pfam" id="PF00133"/>
    </source>
</evidence>
<dbReference type="GO" id="GO:0004812">
    <property type="term" value="F:aminoacyl-tRNA ligase activity"/>
    <property type="evidence" value="ECO:0007669"/>
    <property type="project" value="UniProtKB-KW"/>
</dbReference>
<dbReference type="PANTHER" id="PTHR11946">
    <property type="entry name" value="VALYL-TRNA SYNTHETASES"/>
    <property type="match status" value="1"/>
</dbReference>
<feature type="domain" description="Aminoacyl-tRNA synthetase class Ia" evidence="12">
    <location>
        <begin position="63"/>
        <end position="694"/>
    </location>
</feature>
<keyword evidence="6 11" id="KW-0067">ATP-binding</keyword>
<keyword evidence="4 11" id="KW-0436">Ligase</keyword>
<dbReference type="InterPro" id="IPR009080">
    <property type="entry name" value="tRNAsynth_Ia_anticodon-bd"/>
</dbReference>
<comment type="catalytic activity">
    <reaction evidence="10">
        <text>tRNA(Val) + L-valine + ATP = L-valyl-tRNA(Val) + AMP + diphosphate</text>
        <dbReference type="Rhea" id="RHEA:10704"/>
        <dbReference type="Rhea" id="RHEA-COMP:9672"/>
        <dbReference type="Rhea" id="RHEA-COMP:9708"/>
        <dbReference type="ChEBI" id="CHEBI:30616"/>
        <dbReference type="ChEBI" id="CHEBI:33019"/>
        <dbReference type="ChEBI" id="CHEBI:57762"/>
        <dbReference type="ChEBI" id="CHEBI:78442"/>
        <dbReference type="ChEBI" id="CHEBI:78537"/>
        <dbReference type="ChEBI" id="CHEBI:456215"/>
        <dbReference type="EC" id="6.1.1.9"/>
    </reaction>
</comment>
<dbReference type="InterPro" id="IPR013155">
    <property type="entry name" value="M/V/L/I-tRNA-synth_anticd-bd"/>
</dbReference>
<dbReference type="InterPro" id="IPR033705">
    <property type="entry name" value="Anticodon_Ia_Val"/>
</dbReference>
<dbReference type="HAMAP" id="MF_02004">
    <property type="entry name" value="Val_tRNA_synth_type1"/>
    <property type="match status" value="1"/>
</dbReference>
<dbReference type="InterPro" id="IPR037118">
    <property type="entry name" value="Val-tRNA_synth_C_sf"/>
</dbReference>
<dbReference type="CDD" id="cd00817">
    <property type="entry name" value="ValRS_core"/>
    <property type="match status" value="1"/>
</dbReference>
<dbReference type="SUPFAM" id="SSF47323">
    <property type="entry name" value="Anticodon-binding domain of a subclass of class I aminoacyl-tRNA synthetases"/>
    <property type="match status" value="1"/>
</dbReference>
<evidence type="ECO:0000256" key="10">
    <source>
        <dbReference type="ARBA" id="ARBA00047552"/>
    </source>
</evidence>
<gene>
    <name evidence="15" type="ORF">J3Q64DRAFT_1771741</name>
</gene>
<comment type="subcellular location">
    <subcellularLocation>
        <location evidence="1">Cytoplasm</location>
    </subcellularLocation>
</comment>
<dbReference type="InterPro" id="IPR001412">
    <property type="entry name" value="aa-tRNA-synth_I_CS"/>
</dbReference>
<feature type="domain" description="Valyl-tRNA synthetase tRNA-binding arm" evidence="14">
    <location>
        <begin position="987"/>
        <end position="1045"/>
    </location>
</feature>
<evidence type="ECO:0000256" key="4">
    <source>
        <dbReference type="ARBA" id="ARBA00022598"/>
    </source>
</evidence>
<dbReference type="Gene3D" id="3.90.740.10">
    <property type="entry name" value="Valyl/Leucyl/Isoleucyl-tRNA synthetase, editing domain"/>
    <property type="match status" value="1"/>
</dbReference>
<accession>A0ABR3AK73</accession>
<dbReference type="Gene3D" id="1.10.730.10">
    <property type="entry name" value="Isoleucyl-tRNA Synthetase, Domain 1"/>
    <property type="match status" value="1"/>
</dbReference>
<dbReference type="Gene3D" id="1.10.287.380">
    <property type="entry name" value="Valyl-tRNA synthetase, C-terminal domain"/>
    <property type="match status" value="1"/>
</dbReference>
<evidence type="ECO:0000259" key="14">
    <source>
        <dbReference type="Pfam" id="PF10458"/>
    </source>
</evidence>
<evidence type="ECO:0000256" key="1">
    <source>
        <dbReference type="ARBA" id="ARBA00004496"/>
    </source>
</evidence>
<comment type="similarity">
    <text evidence="2 11">Belongs to the class-I aminoacyl-tRNA synthetase family.</text>
</comment>
<dbReference type="NCBIfam" id="NF004349">
    <property type="entry name" value="PRK05729.1"/>
    <property type="match status" value="1"/>
</dbReference>
<proteinExistence type="inferred from homology"/>
<evidence type="ECO:0000313" key="15">
    <source>
        <dbReference type="EMBL" id="KAL0076429.1"/>
    </source>
</evidence>
<dbReference type="InterPro" id="IPR019499">
    <property type="entry name" value="Val-tRNA_synth_tRNA-bd"/>
</dbReference>
<evidence type="ECO:0000259" key="13">
    <source>
        <dbReference type="Pfam" id="PF08264"/>
    </source>
</evidence>
<evidence type="ECO:0000256" key="7">
    <source>
        <dbReference type="ARBA" id="ARBA00022917"/>
    </source>
</evidence>
<protein>
    <recommendedName>
        <fullName evidence="3">valine--tRNA ligase</fullName>
        <ecNumber evidence="3">6.1.1.9</ecNumber>
    </recommendedName>
    <alternativeName>
        <fullName evidence="9">Valyl-tRNA synthetase</fullName>
    </alternativeName>
</protein>
<keyword evidence="5 11" id="KW-0547">Nucleotide-binding</keyword>
<dbReference type="InterPro" id="IPR009008">
    <property type="entry name" value="Val/Leu/Ile-tRNA-synth_edit"/>
</dbReference>
<evidence type="ECO:0000256" key="5">
    <source>
        <dbReference type="ARBA" id="ARBA00022741"/>
    </source>
</evidence>
<dbReference type="Gene3D" id="3.40.50.620">
    <property type="entry name" value="HUPs"/>
    <property type="match status" value="2"/>
</dbReference>
<dbReference type="PRINTS" id="PR00986">
    <property type="entry name" value="TRNASYNTHVAL"/>
</dbReference>
<evidence type="ECO:0000256" key="9">
    <source>
        <dbReference type="ARBA" id="ARBA00029936"/>
    </source>
</evidence>
<dbReference type="InterPro" id="IPR002300">
    <property type="entry name" value="aa-tRNA-synth_Ia"/>
</dbReference>
<dbReference type="Pfam" id="PF08264">
    <property type="entry name" value="Anticodon_1"/>
    <property type="match status" value="1"/>
</dbReference>
<dbReference type="SUPFAM" id="SSF52374">
    <property type="entry name" value="Nucleotidylyl transferase"/>
    <property type="match status" value="1"/>
</dbReference>
<dbReference type="Pfam" id="PF10458">
    <property type="entry name" value="Val_tRNA-synt_C"/>
    <property type="match status" value="1"/>
</dbReference>
<keyword evidence="8 11" id="KW-0030">Aminoacyl-tRNA synthetase</keyword>
<dbReference type="PANTHER" id="PTHR11946:SF109">
    <property type="entry name" value="VALINE--TRNA LIGASE"/>
    <property type="match status" value="1"/>
</dbReference>
<comment type="caution">
    <text evidence="15">The sequence shown here is derived from an EMBL/GenBank/DDBJ whole genome shotgun (WGS) entry which is preliminary data.</text>
</comment>
<dbReference type="EMBL" id="JBCLYO010000031">
    <property type="protein sequence ID" value="KAL0076429.1"/>
    <property type="molecule type" value="Genomic_DNA"/>
</dbReference>
<evidence type="ECO:0000313" key="16">
    <source>
        <dbReference type="Proteomes" id="UP001448207"/>
    </source>
</evidence>
<organism evidence="15 16">
    <name type="scientific">Phycomyces blakesleeanus</name>
    <dbReference type="NCBI Taxonomy" id="4837"/>
    <lineage>
        <taxon>Eukaryota</taxon>
        <taxon>Fungi</taxon>
        <taxon>Fungi incertae sedis</taxon>
        <taxon>Mucoromycota</taxon>
        <taxon>Mucoromycotina</taxon>
        <taxon>Mucoromycetes</taxon>
        <taxon>Mucorales</taxon>
        <taxon>Phycomycetaceae</taxon>
        <taxon>Phycomyces</taxon>
    </lineage>
</organism>
<evidence type="ECO:0000256" key="2">
    <source>
        <dbReference type="ARBA" id="ARBA00005594"/>
    </source>
</evidence>
<dbReference type="PROSITE" id="PS00178">
    <property type="entry name" value="AA_TRNA_LIGASE_I"/>
    <property type="match status" value="1"/>
</dbReference>
<dbReference type="Pfam" id="PF00133">
    <property type="entry name" value="tRNA-synt_1"/>
    <property type="match status" value="1"/>
</dbReference>
<feature type="domain" description="Methionyl/Valyl/Leucyl/Isoleucyl-tRNA synthetase anticodon-binding" evidence="13">
    <location>
        <begin position="740"/>
        <end position="897"/>
    </location>
</feature>
<evidence type="ECO:0000256" key="11">
    <source>
        <dbReference type="RuleBase" id="RU363035"/>
    </source>
</evidence>
<dbReference type="NCBIfam" id="TIGR00422">
    <property type="entry name" value="valS"/>
    <property type="match status" value="1"/>
</dbReference>
<evidence type="ECO:0000256" key="8">
    <source>
        <dbReference type="ARBA" id="ARBA00023146"/>
    </source>
</evidence>
<sequence length="1054" mass="120204">MSGYMAFTSRTIVRQNSFTRASRPWALLRNHAHSDRTLPVKSLPKPQKPFLDAYDAKIVEKDWYEWWESQGFFTASSADYYPPSGKENPFTMITPPPNVTGSLHIGHALTVSVEDAVARWRRMSGYDVRWIPGTDHAGIGTQSVVEKMLMRDRGLSRHDLGRKEFVDEVWAWRQKYGDRILHQMRRMGASVDWDNLFFTMDKPRYEAVENAFIRLYKDGMIYRDTRLVNWCCELETVISDIEVDYKDIDGRTLLQLPGRTKGVEFGVLHHFSYPIHNPDPNGIKEITVATTRIETMLGDCAVAIHPNDTRYTSLHGKQIYHPILKKTLPIVCDESLVEMEFGTGVVKVTPAHDPNDYACAKRHGLPITSMFDKLGKLNPSCGIPSLVGNDRFEARDIVVDMLKASGHYKGRDDKHVMRVAICSRSGDVIEPLLQPQWYIRCKEMADMARKQVESGEMNIMPKHHVQEWYRWLDSIQDWCISRQLWWGHEIPAYKIRLNTIDKKEFWVVGSTETEARQEAIALLAKEGLETENFDLVKDDDVLDTWFSSGLLPLSALGWKGRIGEPIPARYPLQLMETGYDILFFWVARMAMLASHFTKKPAFEDIYLHAMVRDGQGRKMSKSLGNVIDPLHVIEGVDLETMKNNLLVSNLAPKEITTSSLNLEKEYPTGIPACGTDSLRFALVAYTQQTRQINLEMSNVIQTAHFCNKLWNLFKFGLGRLGPADGRPMSQLSPAGLSLVNRYILSRMAETVRQCQTGFESYRLFDATDALRRFIVEDVCDVYVEFSKAALNRPKHGEDQLDTRTILHACMDVSLRLAHPFMPFVTEELWQHLKHNIPPKEQALQSPTLMLEQYPTPNQFECFYDSEVENHFKVVLSIIHASRSLRQGHQISVAKELPFTILCDNPDLMDPKGPLYQYLDEIKGFIKASELNLVSSDVVGADAPEGWTSKPVTATLKILVPTAAVIRAQVERAIAHGEILSDVIGGKKGRLNKKLDKVRQDIEKMNVRMTKSGYPEGVPIQVQQKNRLRLDTLQSEQKTIEQDMKLLDIILSHKE</sequence>
<dbReference type="InterPro" id="IPR014729">
    <property type="entry name" value="Rossmann-like_a/b/a_fold"/>
</dbReference>
<keyword evidence="7 11" id="KW-0648">Protein biosynthesis</keyword>
<reference evidence="15 16" key="1">
    <citation type="submission" date="2024-04" db="EMBL/GenBank/DDBJ databases">
        <title>Symmetric and asymmetric DNA N6-adenine methylation regulates different biological responses in Mucorales.</title>
        <authorList>
            <consortium name="Lawrence Berkeley National Laboratory"/>
            <person name="Lax C."/>
            <person name="Mondo S.J."/>
            <person name="Osorio-Concepcion M."/>
            <person name="Muszewska A."/>
            <person name="Corrochano-Luque M."/>
            <person name="Gutierrez G."/>
            <person name="Riley R."/>
            <person name="Lipzen A."/>
            <person name="Guo J."/>
            <person name="Hundley H."/>
            <person name="Amirebrahimi M."/>
            <person name="Ng V."/>
            <person name="Lorenzo-Gutierrez D."/>
            <person name="Binder U."/>
            <person name="Yang J."/>
            <person name="Song Y."/>
            <person name="Canovas D."/>
            <person name="Navarro E."/>
            <person name="Freitag M."/>
            <person name="Gabaldon T."/>
            <person name="Grigoriev I.V."/>
            <person name="Corrochano L.M."/>
            <person name="Nicolas F.E."/>
            <person name="Garre V."/>
        </authorList>
    </citation>
    <scope>NUCLEOTIDE SEQUENCE [LARGE SCALE GENOMIC DNA]</scope>
    <source>
        <strain evidence="15 16">L51</strain>
    </source>
</reference>
<evidence type="ECO:0000256" key="6">
    <source>
        <dbReference type="ARBA" id="ARBA00022840"/>
    </source>
</evidence>